<dbReference type="InterPro" id="IPR006356">
    <property type="entry name" value="HAD-SF_hydro_IIA_hyp3"/>
</dbReference>
<dbReference type="OrthoDB" id="9791073at2"/>
<dbReference type="GO" id="GO:0005737">
    <property type="term" value="C:cytoplasm"/>
    <property type="evidence" value="ECO:0007669"/>
    <property type="project" value="TreeGrafter"/>
</dbReference>
<organism evidence="1 2">
    <name type="scientific">Ahrensia marina</name>
    <dbReference type="NCBI Taxonomy" id="1514904"/>
    <lineage>
        <taxon>Bacteria</taxon>
        <taxon>Pseudomonadati</taxon>
        <taxon>Pseudomonadota</taxon>
        <taxon>Alphaproteobacteria</taxon>
        <taxon>Hyphomicrobiales</taxon>
        <taxon>Ahrensiaceae</taxon>
        <taxon>Ahrensia</taxon>
    </lineage>
</organism>
<keyword evidence="2" id="KW-1185">Reference proteome</keyword>
<dbReference type="PANTHER" id="PTHR19288">
    <property type="entry name" value="4-NITROPHENYLPHOSPHATASE-RELATED"/>
    <property type="match status" value="1"/>
</dbReference>
<dbReference type="AlphaFoldDB" id="A0A0M9GPE1"/>
<dbReference type="RefSeq" id="WP_053997668.1">
    <property type="nucleotide sequence ID" value="NZ_JXMU01000002.1"/>
</dbReference>
<dbReference type="InterPro" id="IPR006357">
    <property type="entry name" value="HAD-SF_hydro_IIA"/>
</dbReference>
<dbReference type="InterPro" id="IPR023214">
    <property type="entry name" value="HAD_sf"/>
</dbReference>
<accession>A0A0M9GPE1</accession>
<dbReference type="Pfam" id="PF13242">
    <property type="entry name" value="Hydrolase_like"/>
    <property type="match status" value="1"/>
</dbReference>
<protein>
    <submittedName>
        <fullName evidence="1">HAD family hydrolase</fullName>
    </submittedName>
</protein>
<dbReference type="STRING" id="1514904.SU32_02065"/>
<dbReference type="EMBL" id="JXMU01000002">
    <property type="protein sequence ID" value="KPB02560.1"/>
    <property type="molecule type" value="Genomic_DNA"/>
</dbReference>
<evidence type="ECO:0000313" key="2">
    <source>
        <dbReference type="Proteomes" id="UP000038011"/>
    </source>
</evidence>
<dbReference type="Pfam" id="PF13344">
    <property type="entry name" value="Hydrolase_6"/>
    <property type="match status" value="1"/>
</dbReference>
<dbReference type="InterPro" id="IPR036412">
    <property type="entry name" value="HAD-like_sf"/>
</dbReference>
<proteinExistence type="predicted"/>
<keyword evidence="1" id="KW-0378">Hydrolase</keyword>
<evidence type="ECO:0000313" key="1">
    <source>
        <dbReference type="EMBL" id="KPB02560.1"/>
    </source>
</evidence>
<dbReference type="SUPFAM" id="SSF56784">
    <property type="entry name" value="HAD-like"/>
    <property type="match status" value="1"/>
</dbReference>
<dbReference type="NCBIfam" id="TIGR01459">
    <property type="entry name" value="HAD-SF-IIA-hyp4"/>
    <property type="match status" value="1"/>
</dbReference>
<gene>
    <name evidence="1" type="ORF">SU32_02065</name>
</gene>
<dbReference type="GO" id="GO:0016791">
    <property type="term" value="F:phosphatase activity"/>
    <property type="evidence" value="ECO:0007669"/>
    <property type="project" value="TreeGrafter"/>
</dbReference>
<dbReference type="CDD" id="cd07525">
    <property type="entry name" value="HAD_like"/>
    <property type="match status" value="1"/>
</dbReference>
<reference evidence="1 2" key="1">
    <citation type="submission" date="2015-01" db="EMBL/GenBank/DDBJ databases">
        <title>Ahrensia donghaiensis sp. nov., a novel dimethylsulphoniopropionate-cleavage bacterium isolated from seawater and emended descriptions of the genus Ahrensia and Ahrensia kielensis.</title>
        <authorList>
            <person name="Liu J."/>
        </authorList>
    </citation>
    <scope>NUCLEOTIDE SEQUENCE [LARGE SCALE GENOMIC DNA]</scope>
    <source>
        <strain evidence="1 2">LZD062</strain>
    </source>
</reference>
<comment type="caution">
    <text evidence="1">The sequence shown here is derived from an EMBL/GenBank/DDBJ whole genome shotgun (WGS) entry which is preliminary data.</text>
</comment>
<dbReference type="Proteomes" id="UP000038011">
    <property type="component" value="Unassembled WGS sequence"/>
</dbReference>
<dbReference type="Gene3D" id="3.40.50.1000">
    <property type="entry name" value="HAD superfamily/HAD-like"/>
    <property type="match status" value="2"/>
</dbReference>
<sequence length="284" mass="31220">MPTLRIKRLDELLPNYDVILCDVWGVLHNGVDAWTQAYKALMRARDSGVKVVLITNAPRPSPKVIEQLGLLGVPSEAYDAVVTSGDVTRTLIADSSSKVFHLGPQRDMAIYEGLEVDLVDQQDADVVVCTGLFDDDSETPDDYTDRLQQMKDRDLPFICANPDIVVEKGERLIFCAGALARAYAELGGETYIAGKPYKPIYEEAIRIAEKLLNAQVDRSRVLAIGDGMPTDVKGAMDNNLDLLFISDGIHSREYGRPGAPDENKLNAYLDEHNAVPVATMTKLA</sequence>
<name>A0A0M9GPE1_9HYPH</name>
<dbReference type="PATRIC" id="fig|1514904.3.peg.1613"/>
<dbReference type="PANTHER" id="PTHR19288:SF90">
    <property type="entry name" value="OS08G0542600 PROTEIN"/>
    <property type="match status" value="1"/>
</dbReference>
<dbReference type="NCBIfam" id="TIGR01460">
    <property type="entry name" value="HAD-SF-IIA"/>
    <property type="match status" value="1"/>
</dbReference>